<accession>V2V780</accession>
<name>V2V780_9GAMM</name>
<dbReference type="EMBL" id="AYEV01000006">
    <property type="protein sequence ID" value="ESK56731.1"/>
    <property type="molecule type" value="Genomic_DNA"/>
</dbReference>
<gene>
    <name evidence="2" type="ORF">F990_00803</name>
</gene>
<dbReference type="AlphaFoldDB" id="V2V780"/>
<evidence type="ECO:0000259" key="1">
    <source>
        <dbReference type="Pfam" id="PF05168"/>
    </source>
</evidence>
<dbReference type="Gene3D" id="1.20.120.330">
    <property type="entry name" value="Nucleotidyltransferases domain 2"/>
    <property type="match status" value="1"/>
</dbReference>
<dbReference type="Proteomes" id="UP000017404">
    <property type="component" value="Unassembled WGS sequence"/>
</dbReference>
<organism evidence="2 3">
    <name type="scientific">Acinetobacter tjernbergiae DSM 14971 = CIP 107465</name>
    <dbReference type="NCBI Taxonomy" id="1120928"/>
    <lineage>
        <taxon>Bacteria</taxon>
        <taxon>Pseudomonadati</taxon>
        <taxon>Pseudomonadota</taxon>
        <taxon>Gammaproteobacteria</taxon>
        <taxon>Moraxellales</taxon>
        <taxon>Moraxellaceae</taxon>
        <taxon>Acinetobacter</taxon>
    </lineage>
</organism>
<dbReference type="RefSeq" id="WP_018677741.1">
    <property type="nucleotide sequence ID" value="NZ_AYEV01000006.1"/>
</dbReference>
<reference evidence="2 3" key="1">
    <citation type="submission" date="2013-10" db="EMBL/GenBank/DDBJ databases">
        <title>The Genome Sequence of Acinetobacter tjernbergiae CIP107465.</title>
        <authorList>
            <consortium name="The Broad Institute Genomics Platform"/>
            <consortium name="The Broad Institute Genome Sequencing Center for Infectious Disease"/>
            <person name="Cerqueira G."/>
            <person name="Feldgarden M."/>
            <person name="Courvalin P."/>
            <person name="Grillot-Courvalin C."/>
            <person name="Clermont D."/>
            <person name="Rocha E."/>
            <person name="Yoon E.-J."/>
            <person name="Nemec A."/>
            <person name="Young S.K."/>
            <person name="Zeng Q."/>
            <person name="Gargeya S."/>
            <person name="Fitzgerald M."/>
            <person name="Abouelleil A."/>
            <person name="Alvarado L."/>
            <person name="Berlin A.M."/>
            <person name="Chapman S.B."/>
            <person name="Gainer-Dewar J."/>
            <person name="Goldberg J."/>
            <person name="Gnerre S."/>
            <person name="Griggs A."/>
            <person name="Gujja S."/>
            <person name="Hansen M."/>
            <person name="Howarth C."/>
            <person name="Imamovic A."/>
            <person name="Ireland A."/>
            <person name="Larimer J."/>
            <person name="McCowan C."/>
            <person name="Murphy C."/>
            <person name="Pearson M."/>
            <person name="Poon T.W."/>
            <person name="Priest M."/>
            <person name="Roberts A."/>
            <person name="Saif S."/>
            <person name="Shea T."/>
            <person name="Sykes S."/>
            <person name="Wortman J."/>
            <person name="Nusbaum C."/>
            <person name="Birren B."/>
        </authorList>
    </citation>
    <scope>NUCLEOTIDE SEQUENCE [LARGE SCALE GENOMIC DNA]</scope>
    <source>
        <strain evidence="2 3">CIP 107465</strain>
    </source>
</reference>
<comment type="caution">
    <text evidence="2">The sequence shown here is derived from an EMBL/GenBank/DDBJ whole genome shotgun (WGS) entry which is preliminary data.</text>
</comment>
<dbReference type="PATRIC" id="fig|1120928.5.peg.823"/>
<evidence type="ECO:0000313" key="2">
    <source>
        <dbReference type="EMBL" id="ESK56731.1"/>
    </source>
</evidence>
<protein>
    <recommendedName>
        <fullName evidence="1">HEPN domain-containing protein</fullName>
    </recommendedName>
</protein>
<dbReference type="SUPFAM" id="SSF81593">
    <property type="entry name" value="Nucleotidyltransferase substrate binding subunit/domain"/>
    <property type="match status" value="1"/>
</dbReference>
<dbReference type="InterPro" id="IPR007842">
    <property type="entry name" value="HEPN_dom"/>
</dbReference>
<feature type="domain" description="HEPN" evidence="1">
    <location>
        <begin position="25"/>
        <end position="133"/>
    </location>
</feature>
<evidence type="ECO:0000313" key="3">
    <source>
        <dbReference type="Proteomes" id="UP000017404"/>
    </source>
</evidence>
<sequence>MTLMNKDLNKELPMKKKNKYSKRSARLWLEQAIAYYESSKLLVDSGLGLATYPIITLQAFSIECSLKCLLLCCNGEPESGHHLIKLFRSLPNKVQAKICNDFHTTHHYEFVKCIKLISRDFMDSRYFIEKLEEKGKSRAFYSGYIELIGIFLIEFAKQNEYFLRSFNKN</sequence>
<proteinExistence type="predicted"/>
<keyword evidence="3" id="KW-1185">Reference proteome</keyword>
<dbReference type="Pfam" id="PF05168">
    <property type="entry name" value="HEPN"/>
    <property type="match status" value="1"/>
</dbReference>
<dbReference type="STRING" id="202955.GCA_000759995_02825"/>